<dbReference type="InterPro" id="IPR004358">
    <property type="entry name" value="Sig_transdc_His_kin-like_C"/>
</dbReference>
<dbReference type="CDD" id="cd06225">
    <property type="entry name" value="HAMP"/>
    <property type="match status" value="1"/>
</dbReference>
<dbReference type="Gene3D" id="3.30.565.10">
    <property type="entry name" value="Histidine kinase-like ATPase, C-terminal domain"/>
    <property type="match status" value="1"/>
</dbReference>
<evidence type="ECO:0000256" key="9">
    <source>
        <dbReference type="ARBA" id="ARBA00023012"/>
    </source>
</evidence>
<evidence type="ECO:0000259" key="13">
    <source>
        <dbReference type="PROSITE" id="PS50885"/>
    </source>
</evidence>
<keyword evidence="8 11" id="KW-1133">Transmembrane helix</keyword>
<evidence type="ECO:0000313" key="14">
    <source>
        <dbReference type="EMBL" id="SDT17659.1"/>
    </source>
</evidence>
<dbReference type="InterPro" id="IPR005467">
    <property type="entry name" value="His_kinase_dom"/>
</dbReference>
<evidence type="ECO:0000256" key="11">
    <source>
        <dbReference type="SAM" id="Phobius"/>
    </source>
</evidence>
<evidence type="ECO:0000256" key="8">
    <source>
        <dbReference type="ARBA" id="ARBA00022989"/>
    </source>
</evidence>
<dbReference type="EC" id="2.7.13.3" evidence="3"/>
<dbReference type="SUPFAM" id="SSF55874">
    <property type="entry name" value="ATPase domain of HSP90 chaperone/DNA topoisomerase II/histidine kinase"/>
    <property type="match status" value="1"/>
</dbReference>
<dbReference type="GO" id="GO:0005886">
    <property type="term" value="C:plasma membrane"/>
    <property type="evidence" value="ECO:0007669"/>
    <property type="project" value="UniProtKB-SubCell"/>
</dbReference>
<dbReference type="PROSITE" id="PS50885">
    <property type="entry name" value="HAMP"/>
    <property type="match status" value="1"/>
</dbReference>
<dbReference type="InterPro" id="IPR003661">
    <property type="entry name" value="HisK_dim/P_dom"/>
</dbReference>
<dbReference type="SMART" id="SM00304">
    <property type="entry name" value="HAMP"/>
    <property type="match status" value="1"/>
</dbReference>
<protein>
    <recommendedName>
        <fullName evidence="3">histidine kinase</fullName>
        <ecNumber evidence="3">2.7.13.3</ecNumber>
    </recommendedName>
</protein>
<evidence type="ECO:0000313" key="15">
    <source>
        <dbReference type="Proteomes" id="UP000181956"/>
    </source>
</evidence>
<dbReference type="OrthoDB" id="9786919at2"/>
<dbReference type="PRINTS" id="PR00344">
    <property type="entry name" value="BCTRLSENSOR"/>
</dbReference>
<dbReference type="InterPro" id="IPR036097">
    <property type="entry name" value="HisK_dim/P_sf"/>
</dbReference>
<keyword evidence="9" id="KW-0902">Two-component regulatory system</keyword>
<dbReference type="InterPro" id="IPR036890">
    <property type="entry name" value="HATPase_C_sf"/>
</dbReference>
<dbReference type="GO" id="GO:0000155">
    <property type="term" value="F:phosphorelay sensor kinase activity"/>
    <property type="evidence" value="ECO:0007669"/>
    <property type="project" value="InterPro"/>
</dbReference>
<dbReference type="Gene3D" id="1.10.287.130">
    <property type="match status" value="1"/>
</dbReference>
<dbReference type="SUPFAM" id="SSF158472">
    <property type="entry name" value="HAMP domain-like"/>
    <property type="match status" value="1"/>
</dbReference>
<evidence type="ECO:0000256" key="2">
    <source>
        <dbReference type="ARBA" id="ARBA00004236"/>
    </source>
</evidence>
<dbReference type="Pfam" id="PF00512">
    <property type="entry name" value="HisKA"/>
    <property type="match status" value="1"/>
</dbReference>
<reference evidence="15" key="1">
    <citation type="submission" date="2016-10" db="EMBL/GenBank/DDBJ databases">
        <authorList>
            <person name="Varghese N."/>
            <person name="Submissions S."/>
        </authorList>
    </citation>
    <scope>NUCLEOTIDE SEQUENCE [LARGE SCALE GENOMIC DNA]</scope>
    <source>
        <strain evidence="15">DSM 21772</strain>
    </source>
</reference>
<dbReference type="Pfam" id="PF00672">
    <property type="entry name" value="HAMP"/>
    <property type="match status" value="1"/>
</dbReference>
<accession>A0A1H1Y8S2</accession>
<dbReference type="Proteomes" id="UP000181956">
    <property type="component" value="Chromosome I"/>
</dbReference>
<dbReference type="SUPFAM" id="SSF47384">
    <property type="entry name" value="Homodimeric domain of signal transducing histidine kinase"/>
    <property type="match status" value="1"/>
</dbReference>
<comment type="catalytic activity">
    <reaction evidence="1">
        <text>ATP + protein L-histidine = ADP + protein N-phospho-L-histidine.</text>
        <dbReference type="EC" id="2.7.13.3"/>
    </reaction>
</comment>
<evidence type="ECO:0000256" key="6">
    <source>
        <dbReference type="ARBA" id="ARBA00022692"/>
    </source>
</evidence>
<dbReference type="PROSITE" id="PS50109">
    <property type="entry name" value="HIS_KIN"/>
    <property type="match status" value="1"/>
</dbReference>
<dbReference type="PANTHER" id="PTHR45436:SF5">
    <property type="entry name" value="SENSOR HISTIDINE KINASE TRCS"/>
    <property type="match status" value="1"/>
</dbReference>
<dbReference type="EMBL" id="LT629742">
    <property type="protein sequence ID" value="SDT17659.1"/>
    <property type="molecule type" value="Genomic_DNA"/>
</dbReference>
<evidence type="ECO:0000256" key="3">
    <source>
        <dbReference type="ARBA" id="ARBA00012438"/>
    </source>
</evidence>
<keyword evidence="15" id="KW-1185">Reference proteome</keyword>
<dbReference type="Gene3D" id="6.10.340.10">
    <property type="match status" value="1"/>
</dbReference>
<feature type="domain" description="HAMP" evidence="13">
    <location>
        <begin position="177"/>
        <end position="230"/>
    </location>
</feature>
<keyword evidence="7 14" id="KW-0418">Kinase</keyword>
<dbReference type="CDD" id="cd00075">
    <property type="entry name" value="HATPase"/>
    <property type="match status" value="1"/>
</dbReference>
<feature type="domain" description="Histidine kinase" evidence="12">
    <location>
        <begin position="238"/>
        <end position="473"/>
    </location>
</feature>
<feature type="transmembrane region" description="Helical" evidence="11">
    <location>
        <begin position="150"/>
        <end position="176"/>
    </location>
</feature>
<proteinExistence type="predicted"/>
<dbReference type="InterPro" id="IPR003594">
    <property type="entry name" value="HATPase_dom"/>
</dbReference>
<dbReference type="Pfam" id="PF02518">
    <property type="entry name" value="HATPase_c"/>
    <property type="match status" value="1"/>
</dbReference>
<keyword evidence="4" id="KW-0597">Phosphoprotein</keyword>
<dbReference type="CDD" id="cd00082">
    <property type="entry name" value="HisKA"/>
    <property type="match status" value="1"/>
</dbReference>
<evidence type="ECO:0000256" key="4">
    <source>
        <dbReference type="ARBA" id="ARBA00022553"/>
    </source>
</evidence>
<evidence type="ECO:0000256" key="10">
    <source>
        <dbReference type="ARBA" id="ARBA00023136"/>
    </source>
</evidence>
<comment type="subcellular location">
    <subcellularLocation>
        <location evidence="2">Cell membrane</location>
    </subcellularLocation>
</comment>
<evidence type="ECO:0000256" key="1">
    <source>
        <dbReference type="ARBA" id="ARBA00000085"/>
    </source>
</evidence>
<name>A0A1H1Y8S2_9MICO</name>
<keyword evidence="10 11" id="KW-0472">Membrane</keyword>
<dbReference type="SMART" id="SM00388">
    <property type="entry name" value="HisKA"/>
    <property type="match status" value="1"/>
</dbReference>
<dbReference type="STRING" id="412690.SAMN04489834_3005"/>
<organism evidence="14 15">
    <name type="scientific">Microterricola viridarii</name>
    <dbReference type="NCBI Taxonomy" id="412690"/>
    <lineage>
        <taxon>Bacteria</taxon>
        <taxon>Bacillati</taxon>
        <taxon>Actinomycetota</taxon>
        <taxon>Actinomycetes</taxon>
        <taxon>Micrococcales</taxon>
        <taxon>Microbacteriaceae</taxon>
        <taxon>Microterricola</taxon>
    </lineage>
</organism>
<keyword evidence="5" id="KW-0808">Transferase</keyword>
<evidence type="ECO:0000259" key="12">
    <source>
        <dbReference type="PROSITE" id="PS50109"/>
    </source>
</evidence>
<evidence type="ECO:0000256" key="5">
    <source>
        <dbReference type="ARBA" id="ARBA00022679"/>
    </source>
</evidence>
<gene>
    <name evidence="14" type="ORF">SAMN04489834_3005</name>
</gene>
<sequence length="473" mass="49351">MAERRARALSLRARITLGAALAVAAGLVLGALGFYFALSASLTENLRAAALQDATAIAAQIDALGLTDDDNSGRGGGDDDDAQNAPEHLDALLDFGDDRFVQIFADDGSLLASEPDSIPADVQFVSAQAEADEHVRVVAGRSTAQLSETLATVGLLLAVSVPLLVALVALVTWLVVGRALAPVERMRRELDAVTAADLGRRVDEPPGNDEIGRLAHTMNGMLDRLEAAQRAQRRFISDASHELKSPLASLRQYAEVARAHPERIGQAELSDAVLDEGGRLEHLVQGMLVLARTDEGALPLTLGEVDLDDVVLAEAKRLRELGRVTVDTRRVGPARLRGDAGLLRQLVRNLADNAARHARGAVAFELGEAPRGPAGAGAGTGAGAAGPGVLLVVRDDGDGIAPADRERVFERFLRLDDARSRAGGGSGLGLAIVAEIVRAHGGTVAVRGAEPEGAGRGAVGTGAVFEVWLPQRA</sequence>
<dbReference type="AlphaFoldDB" id="A0A1H1Y8S2"/>
<evidence type="ECO:0000256" key="7">
    <source>
        <dbReference type="ARBA" id="ARBA00022777"/>
    </source>
</evidence>
<dbReference type="SMART" id="SM00387">
    <property type="entry name" value="HATPase_c"/>
    <property type="match status" value="1"/>
</dbReference>
<dbReference type="PANTHER" id="PTHR45436">
    <property type="entry name" value="SENSOR HISTIDINE KINASE YKOH"/>
    <property type="match status" value="1"/>
</dbReference>
<dbReference type="RefSeq" id="WP_083364755.1">
    <property type="nucleotide sequence ID" value="NZ_LT629742.1"/>
</dbReference>
<keyword evidence="6 11" id="KW-0812">Transmembrane</keyword>
<dbReference type="InterPro" id="IPR003660">
    <property type="entry name" value="HAMP_dom"/>
</dbReference>
<feature type="transmembrane region" description="Helical" evidence="11">
    <location>
        <begin position="15"/>
        <end position="38"/>
    </location>
</feature>
<dbReference type="InterPro" id="IPR050428">
    <property type="entry name" value="TCS_sensor_his_kinase"/>
</dbReference>